<evidence type="ECO:0000313" key="2">
    <source>
        <dbReference type="EMBL" id="KDQ21456.1"/>
    </source>
</evidence>
<dbReference type="AlphaFoldDB" id="A0A067NCF5"/>
<gene>
    <name evidence="2" type="ORF">BOTBODRAFT_168719</name>
</gene>
<feature type="compositionally biased region" description="Basic and acidic residues" evidence="1">
    <location>
        <begin position="94"/>
        <end position="111"/>
    </location>
</feature>
<sequence length="296" mass="31022">MARDVTQAHRKRPSDSPKSQGTAKKQRPQVASSTSSFVATDRATRHDQTPVNRNKDNKGKGPQAPYKNRPTRQSTTPVYQVDPDCDSDSDDEYAPEHSDASAHEEDYELRASESPQPDSPPPPPQKPSKKTPLVAPAMAPPKAPAKASTIPSTRAPKQAAVSRTAPPTKGTPATKSSGAQKSLTTTTNPSGAPASDPVPPSSLVPSSSTSNPTTTALPAAPAKLKLTKPIIASIAKLAMAIPVADGKVIEKVAAMQLESVKTQNSTLATAERLLSKGWTPSQILQLAGLSLADPDK</sequence>
<feature type="compositionally biased region" description="Basic and acidic residues" evidence="1">
    <location>
        <begin position="42"/>
        <end position="59"/>
    </location>
</feature>
<feature type="compositionally biased region" description="Low complexity" evidence="1">
    <location>
        <begin position="203"/>
        <end position="222"/>
    </location>
</feature>
<feature type="compositionally biased region" description="Acidic residues" evidence="1">
    <location>
        <begin position="83"/>
        <end position="93"/>
    </location>
</feature>
<proteinExistence type="predicted"/>
<feature type="compositionally biased region" description="Pro residues" evidence="1">
    <location>
        <begin position="117"/>
        <end position="126"/>
    </location>
</feature>
<organism evidence="2 3">
    <name type="scientific">Botryobasidium botryosum (strain FD-172 SS1)</name>
    <dbReference type="NCBI Taxonomy" id="930990"/>
    <lineage>
        <taxon>Eukaryota</taxon>
        <taxon>Fungi</taxon>
        <taxon>Dikarya</taxon>
        <taxon>Basidiomycota</taxon>
        <taxon>Agaricomycotina</taxon>
        <taxon>Agaricomycetes</taxon>
        <taxon>Cantharellales</taxon>
        <taxon>Botryobasidiaceae</taxon>
        <taxon>Botryobasidium</taxon>
    </lineage>
</organism>
<feature type="compositionally biased region" description="Polar residues" evidence="1">
    <location>
        <begin position="16"/>
        <end position="38"/>
    </location>
</feature>
<feature type="compositionally biased region" description="Low complexity" evidence="1">
    <location>
        <begin position="164"/>
        <end position="175"/>
    </location>
</feature>
<accession>A0A067NCF5</accession>
<name>A0A067NCF5_BOTB1</name>
<reference evidence="3" key="1">
    <citation type="journal article" date="2014" name="Proc. Natl. Acad. Sci. U.S.A.">
        <title>Extensive sampling of basidiomycete genomes demonstrates inadequacy of the white-rot/brown-rot paradigm for wood decay fungi.</title>
        <authorList>
            <person name="Riley R."/>
            <person name="Salamov A.A."/>
            <person name="Brown D.W."/>
            <person name="Nagy L.G."/>
            <person name="Floudas D."/>
            <person name="Held B.W."/>
            <person name="Levasseur A."/>
            <person name="Lombard V."/>
            <person name="Morin E."/>
            <person name="Otillar R."/>
            <person name="Lindquist E.A."/>
            <person name="Sun H."/>
            <person name="LaButti K.M."/>
            <person name="Schmutz J."/>
            <person name="Jabbour D."/>
            <person name="Luo H."/>
            <person name="Baker S.E."/>
            <person name="Pisabarro A.G."/>
            <person name="Walton J.D."/>
            <person name="Blanchette R.A."/>
            <person name="Henrissat B."/>
            <person name="Martin F."/>
            <person name="Cullen D."/>
            <person name="Hibbett D.S."/>
            <person name="Grigoriev I.V."/>
        </authorList>
    </citation>
    <scope>NUCLEOTIDE SEQUENCE [LARGE SCALE GENOMIC DNA]</scope>
    <source>
        <strain evidence="3">FD-172 SS1</strain>
    </source>
</reference>
<keyword evidence="3" id="KW-1185">Reference proteome</keyword>
<evidence type="ECO:0000256" key="1">
    <source>
        <dbReference type="SAM" id="MobiDB-lite"/>
    </source>
</evidence>
<feature type="region of interest" description="Disordered" evidence="1">
    <location>
        <begin position="1"/>
        <end position="222"/>
    </location>
</feature>
<feature type="compositionally biased region" description="Polar residues" evidence="1">
    <location>
        <begin position="176"/>
        <end position="188"/>
    </location>
</feature>
<protein>
    <submittedName>
        <fullName evidence="2">Uncharacterized protein</fullName>
    </submittedName>
</protein>
<dbReference type="InParanoid" id="A0A067NCF5"/>
<evidence type="ECO:0000313" key="3">
    <source>
        <dbReference type="Proteomes" id="UP000027195"/>
    </source>
</evidence>
<dbReference type="EMBL" id="KL198016">
    <property type="protein sequence ID" value="KDQ21456.1"/>
    <property type="molecule type" value="Genomic_DNA"/>
</dbReference>
<dbReference type="Proteomes" id="UP000027195">
    <property type="component" value="Unassembled WGS sequence"/>
</dbReference>
<dbReference type="HOGENOM" id="CLU_940057_0_0_1"/>